<dbReference type="AlphaFoldDB" id="A0A6A6SG33"/>
<keyword evidence="3" id="KW-1185">Reference proteome</keyword>
<dbReference type="Proteomes" id="UP000799753">
    <property type="component" value="Unassembled WGS sequence"/>
</dbReference>
<gene>
    <name evidence="2" type="ORF">P280DRAFT_503906</name>
</gene>
<feature type="signal peptide" evidence="1">
    <location>
        <begin position="1"/>
        <end position="22"/>
    </location>
</feature>
<name>A0A6A6SG33_9PLEO</name>
<organism evidence="2 3">
    <name type="scientific">Massarina eburnea CBS 473.64</name>
    <dbReference type="NCBI Taxonomy" id="1395130"/>
    <lineage>
        <taxon>Eukaryota</taxon>
        <taxon>Fungi</taxon>
        <taxon>Dikarya</taxon>
        <taxon>Ascomycota</taxon>
        <taxon>Pezizomycotina</taxon>
        <taxon>Dothideomycetes</taxon>
        <taxon>Pleosporomycetidae</taxon>
        <taxon>Pleosporales</taxon>
        <taxon>Massarineae</taxon>
        <taxon>Massarinaceae</taxon>
        <taxon>Massarina</taxon>
    </lineage>
</organism>
<dbReference type="EMBL" id="MU006777">
    <property type="protein sequence ID" value="KAF2645871.1"/>
    <property type="molecule type" value="Genomic_DNA"/>
</dbReference>
<protein>
    <submittedName>
        <fullName evidence="2">Uncharacterized protein</fullName>
    </submittedName>
</protein>
<evidence type="ECO:0000313" key="2">
    <source>
        <dbReference type="EMBL" id="KAF2645871.1"/>
    </source>
</evidence>
<accession>A0A6A6SG33</accession>
<feature type="chain" id="PRO_5025370437" evidence="1">
    <location>
        <begin position="23"/>
        <end position="237"/>
    </location>
</feature>
<dbReference type="OrthoDB" id="4821403at2759"/>
<evidence type="ECO:0000313" key="3">
    <source>
        <dbReference type="Proteomes" id="UP000799753"/>
    </source>
</evidence>
<keyword evidence="1" id="KW-0732">Signal</keyword>
<reference evidence="2" key="1">
    <citation type="journal article" date="2020" name="Stud. Mycol.">
        <title>101 Dothideomycetes genomes: a test case for predicting lifestyles and emergence of pathogens.</title>
        <authorList>
            <person name="Haridas S."/>
            <person name="Albert R."/>
            <person name="Binder M."/>
            <person name="Bloem J."/>
            <person name="Labutti K."/>
            <person name="Salamov A."/>
            <person name="Andreopoulos B."/>
            <person name="Baker S."/>
            <person name="Barry K."/>
            <person name="Bills G."/>
            <person name="Bluhm B."/>
            <person name="Cannon C."/>
            <person name="Castanera R."/>
            <person name="Culley D."/>
            <person name="Daum C."/>
            <person name="Ezra D."/>
            <person name="Gonzalez J."/>
            <person name="Henrissat B."/>
            <person name="Kuo A."/>
            <person name="Liang C."/>
            <person name="Lipzen A."/>
            <person name="Lutzoni F."/>
            <person name="Magnuson J."/>
            <person name="Mondo S."/>
            <person name="Nolan M."/>
            <person name="Ohm R."/>
            <person name="Pangilinan J."/>
            <person name="Park H.-J."/>
            <person name="Ramirez L."/>
            <person name="Alfaro M."/>
            <person name="Sun H."/>
            <person name="Tritt A."/>
            <person name="Yoshinaga Y."/>
            <person name="Zwiers L.-H."/>
            <person name="Turgeon B."/>
            <person name="Goodwin S."/>
            <person name="Spatafora J."/>
            <person name="Crous P."/>
            <person name="Grigoriev I."/>
        </authorList>
    </citation>
    <scope>NUCLEOTIDE SEQUENCE</scope>
    <source>
        <strain evidence="2">CBS 473.64</strain>
    </source>
</reference>
<proteinExistence type="predicted"/>
<sequence>MSLMSMFFPMVCAFALTVLSKGTSSVCGAAGVSVRLPDVRSAENQSWELPPEDFYFQPWFMTHTSYAANLGLINYQYDPYPMEGYGTDFNDLFSFQTPNNSKIYPAYGIDTPTSPSKDVVEYRGTGLLAADNSTFIWLAWGCDTTGTPYYLNYATASTHTTAGMDIMSTKEEGMDQATYDALLDGLIALGDDYIIAVAKNLTKTVQDGGRRGLPRVTTCDEQCRTNEQLRPIIGGRS</sequence>
<evidence type="ECO:0000256" key="1">
    <source>
        <dbReference type="SAM" id="SignalP"/>
    </source>
</evidence>